<keyword evidence="4" id="KW-0808">Transferase</keyword>
<dbReference type="RefSeq" id="WP_091697188.1">
    <property type="nucleotide sequence ID" value="NZ_FPBF01000007.1"/>
</dbReference>
<evidence type="ECO:0000256" key="1">
    <source>
        <dbReference type="ARBA" id="ARBA00000085"/>
    </source>
</evidence>
<dbReference type="Pfam" id="PF08448">
    <property type="entry name" value="PAS_4"/>
    <property type="match status" value="1"/>
</dbReference>
<dbReference type="OrthoDB" id="9811889at2"/>
<name>A0A1I7DRE5_9BACT</name>
<keyword evidence="5" id="KW-0418">Kinase</keyword>
<dbReference type="Proteomes" id="UP000199673">
    <property type="component" value="Unassembled WGS sequence"/>
</dbReference>
<dbReference type="Gene3D" id="3.30.450.20">
    <property type="entry name" value="PAS domain"/>
    <property type="match status" value="1"/>
</dbReference>
<dbReference type="EMBL" id="FPBF01000007">
    <property type="protein sequence ID" value="SFU14235.1"/>
    <property type="molecule type" value="Genomic_DNA"/>
</dbReference>
<dbReference type="InterPro" id="IPR000014">
    <property type="entry name" value="PAS"/>
</dbReference>
<dbReference type="Gene3D" id="3.30.565.10">
    <property type="entry name" value="Histidine kinase-like ATPase, C-terminal domain"/>
    <property type="match status" value="1"/>
</dbReference>
<comment type="catalytic activity">
    <reaction evidence="1">
        <text>ATP + protein L-histidine = ADP + protein N-phospho-L-histidine.</text>
        <dbReference type="EC" id="2.7.13.3"/>
    </reaction>
</comment>
<dbReference type="Pfam" id="PF02518">
    <property type="entry name" value="HATPase_c"/>
    <property type="match status" value="1"/>
</dbReference>
<evidence type="ECO:0000256" key="4">
    <source>
        <dbReference type="ARBA" id="ARBA00022679"/>
    </source>
</evidence>
<organism evidence="7 8">
    <name type="scientific">Algoriphagus locisalis</name>
    <dbReference type="NCBI Taxonomy" id="305507"/>
    <lineage>
        <taxon>Bacteria</taxon>
        <taxon>Pseudomonadati</taxon>
        <taxon>Bacteroidota</taxon>
        <taxon>Cytophagia</taxon>
        <taxon>Cytophagales</taxon>
        <taxon>Cyclobacteriaceae</taxon>
        <taxon>Algoriphagus</taxon>
    </lineage>
</organism>
<evidence type="ECO:0000256" key="3">
    <source>
        <dbReference type="ARBA" id="ARBA00022553"/>
    </source>
</evidence>
<reference evidence="8" key="1">
    <citation type="submission" date="2016-10" db="EMBL/GenBank/DDBJ databases">
        <authorList>
            <person name="Varghese N."/>
            <person name="Submissions S."/>
        </authorList>
    </citation>
    <scope>NUCLEOTIDE SEQUENCE [LARGE SCALE GENOMIC DNA]</scope>
    <source>
        <strain evidence="8">DSM 23445</strain>
    </source>
</reference>
<proteinExistence type="predicted"/>
<dbReference type="PROSITE" id="PS50109">
    <property type="entry name" value="HIS_KIN"/>
    <property type="match status" value="1"/>
</dbReference>
<protein>
    <recommendedName>
        <fullName evidence="2">histidine kinase</fullName>
        <ecNumber evidence="2">2.7.13.3</ecNumber>
    </recommendedName>
</protein>
<dbReference type="NCBIfam" id="TIGR00229">
    <property type="entry name" value="sensory_box"/>
    <property type="match status" value="1"/>
</dbReference>
<dbReference type="InterPro" id="IPR005467">
    <property type="entry name" value="His_kinase_dom"/>
</dbReference>
<evidence type="ECO:0000313" key="8">
    <source>
        <dbReference type="Proteomes" id="UP000199673"/>
    </source>
</evidence>
<dbReference type="InterPro" id="IPR003594">
    <property type="entry name" value="HATPase_dom"/>
</dbReference>
<keyword evidence="3" id="KW-0597">Phosphoprotein</keyword>
<dbReference type="InterPro" id="IPR004358">
    <property type="entry name" value="Sig_transdc_His_kin-like_C"/>
</dbReference>
<dbReference type="InterPro" id="IPR036890">
    <property type="entry name" value="HATPase_C_sf"/>
</dbReference>
<dbReference type="SUPFAM" id="SSF55785">
    <property type="entry name" value="PYP-like sensor domain (PAS domain)"/>
    <property type="match status" value="1"/>
</dbReference>
<dbReference type="InterPro" id="IPR035965">
    <property type="entry name" value="PAS-like_dom_sf"/>
</dbReference>
<evidence type="ECO:0000256" key="5">
    <source>
        <dbReference type="ARBA" id="ARBA00022777"/>
    </source>
</evidence>
<dbReference type="EC" id="2.7.13.3" evidence="2"/>
<evidence type="ECO:0000259" key="6">
    <source>
        <dbReference type="PROSITE" id="PS50109"/>
    </source>
</evidence>
<dbReference type="SUPFAM" id="SSF55781">
    <property type="entry name" value="GAF domain-like"/>
    <property type="match status" value="1"/>
</dbReference>
<dbReference type="SUPFAM" id="SSF55874">
    <property type="entry name" value="ATPase domain of HSP90 chaperone/DNA topoisomerase II/histidine kinase"/>
    <property type="match status" value="1"/>
</dbReference>
<dbReference type="PANTHER" id="PTHR43304">
    <property type="entry name" value="PHYTOCHROME-LIKE PROTEIN CPH1"/>
    <property type="match status" value="1"/>
</dbReference>
<dbReference type="InterPro" id="IPR052162">
    <property type="entry name" value="Sensor_kinase/Photoreceptor"/>
</dbReference>
<dbReference type="Gene3D" id="3.30.450.40">
    <property type="match status" value="1"/>
</dbReference>
<dbReference type="AlphaFoldDB" id="A0A1I7DRE5"/>
<keyword evidence="8" id="KW-1185">Reference proteome</keyword>
<dbReference type="PRINTS" id="PR00344">
    <property type="entry name" value="BCTRLSENSOR"/>
</dbReference>
<feature type="domain" description="Histidine kinase" evidence="6">
    <location>
        <begin position="577"/>
        <end position="790"/>
    </location>
</feature>
<sequence length="791" mass="89854">MLPEHERDALIEKQQLLEKIQELGIDQLTKSIANQFGVLGATLSIVTENRVWFKSKYGILINEIEPDQSLSRELLKSGNKHLIIEHLSGDEIYCNHPLHTIYGLEFFAAAQLYLEDSLPFGVLCVFGTEPLKPNQKQLKALSSTADQIGQLIKNELTEREELAHDFGKESFIIKKTSPVEEFGGFYANTATNELQWNPENNRILNIKKDWTPKFHDLVNPIFCKHFNANNGVLKLINDIKKLIDNPEISRHSKLYQLNFSLPKIHHIHMIYHRSGDAIFVVLKDETNFLELAEQDNQKKVFIQEVESLSGIGGWQFELAKQNVKFTGNACKILNIAPKPAFSLPFLHLNKRVKEYDELKNGIKQALESKKMYSGDYEYILGKTLNKTVRIKAKPIFINQKCERLVGTIQDITEDKANLDMLSLLKADVQQQVDFYKSLVNNSHVFIFQLAPDGELMYSNKQFRSVFGTNEPSGKDPYENELLKYQPKNRVKIQKVIQECLQSPGSSFPIMLDRKDTSGKNRITRWDCSTIGDSAGKAPGILFIGVDITELQESKEKLLGLLDEITLHNEQLVELSEVLNHNVRSQVANLQGLLNLMGLMKTAEEKMDYFNYLDQTVQNLNEITAIVSSVLHIQNNKNLEYEEVNLQDLVDALIMEFIEDILSHSIVVAIDIPVENPIVSVKRYLHFVLRELISNAIRFRKMTEPLHLSIAMRRASGKVNITVSDNGKGIDMAIHKDSIFKLYQTLDATPKHKGTGLYLSKMRVLALGGSIHLESTSGQGSTFVIELPDEKN</sequence>
<dbReference type="PANTHER" id="PTHR43304:SF1">
    <property type="entry name" value="PAC DOMAIN-CONTAINING PROTEIN"/>
    <property type="match status" value="1"/>
</dbReference>
<dbReference type="GO" id="GO:0004673">
    <property type="term" value="F:protein histidine kinase activity"/>
    <property type="evidence" value="ECO:0007669"/>
    <property type="project" value="UniProtKB-EC"/>
</dbReference>
<dbReference type="InterPro" id="IPR013656">
    <property type="entry name" value="PAS_4"/>
</dbReference>
<evidence type="ECO:0000313" key="7">
    <source>
        <dbReference type="EMBL" id="SFU14235.1"/>
    </source>
</evidence>
<evidence type="ECO:0000256" key="2">
    <source>
        <dbReference type="ARBA" id="ARBA00012438"/>
    </source>
</evidence>
<gene>
    <name evidence="7" type="ORF">SAMN04489724_4335</name>
</gene>
<dbReference type="SMART" id="SM00387">
    <property type="entry name" value="HATPase_c"/>
    <property type="match status" value="1"/>
</dbReference>
<accession>A0A1I7DRE5</accession>
<dbReference type="InterPro" id="IPR029016">
    <property type="entry name" value="GAF-like_dom_sf"/>
</dbReference>
<dbReference type="STRING" id="305507.SAMN04489724_4335"/>